<name>A0A286RLU7_9BACT</name>
<protein>
    <submittedName>
        <fullName evidence="1">Uncharacterized protein</fullName>
    </submittedName>
</protein>
<reference evidence="1 2" key="1">
    <citation type="journal article" name="Front. Microbiol.">
        <title>Sugar Metabolism of the First Thermophilic Planctomycete Thermogutta terrifontis: Comparative Genomic and Transcriptomic Approaches.</title>
        <authorList>
            <person name="Elcheninov A.G."/>
            <person name="Menzel P."/>
            <person name="Gudbergsdottir S.R."/>
            <person name="Slesarev A.I."/>
            <person name="Kadnikov V.V."/>
            <person name="Krogh A."/>
            <person name="Bonch-Osmolovskaya E.A."/>
            <person name="Peng X."/>
            <person name="Kublanov I.V."/>
        </authorList>
    </citation>
    <scope>NUCLEOTIDE SEQUENCE [LARGE SCALE GENOMIC DNA]</scope>
    <source>
        <strain evidence="1 2">R1</strain>
    </source>
</reference>
<organism evidence="1 2">
    <name type="scientific">Thermogutta terrifontis</name>
    <dbReference type="NCBI Taxonomy" id="1331910"/>
    <lineage>
        <taxon>Bacteria</taxon>
        <taxon>Pseudomonadati</taxon>
        <taxon>Planctomycetota</taxon>
        <taxon>Planctomycetia</taxon>
        <taxon>Pirellulales</taxon>
        <taxon>Thermoguttaceae</taxon>
        <taxon>Thermogutta</taxon>
    </lineage>
</organism>
<gene>
    <name evidence="1" type="ORF">THTE_4331</name>
</gene>
<keyword evidence="2" id="KW-1185">Reference proteome</keyword>
<dbReference type="EMBL" id="CP018477">
    <property type="protein sequence ID" value="ASV76932.1"/>
    <property type="molecule type" value="Genomic_DNA"/>
</dbReference>
<dbReference type="Proteomes" id="UP000215086">
    <property type="component" value="Chromosome"/>
</dbReference>
<evidence type="ECO:0000313" key="1">
    <source>
        <dbReference type="EMBL" id="ASV76932.1"/>
    </source>
</evidence>
<sequence length="58" mass="6597">MAAFFPKVEGRIFERILLAGLLDKTLVGGYHQSWMWLGRSPQKWFPLDKCPQGAFCPG</sequence>
<dbReference type="KEGG" id="ttf:THTE_4331"/>
<proteinExistence type="predicted"/>
<evidence type="ECO:0000313" key="2">
    <source>
        <dbReference type="Proteomes" id="UP000215086"/>
    </source>
</evidence>
<dbReference type="AlphaFoldDB" id="A0A286RLU7"/>
<accession>A0A286RLU7</accession>